<evidence type="ECO:0000313" key="3">
    <source>
        <dbReference type="Proteomes" id="UP000193411"/>
    </source>
</evidence>
<dbReference type="EMBL" id="MCFL01000007">
    <property type="protein sequence ID" value="ORZ38841.1"/>
    <property type="molecule type" value="Genomic_DNA"/>
</dbReference>
<dbReference type="OrthoDB" id="49511at2759"/>
<keyword evidence="3" id="KW-1185">Reference proteome</keyword>
<organism evidence="2 3">
    <name type="scientific">Catenaria anguillulae PL171</name>
    <dbReference type="NCBI Taxonomy" id="765915"/>
    <lineage>
        <taxon>Eukaryota</taxon>
        <taxon>Fungi</taxon>
        <taxon>Fungi incertae sedis</taxon>
        <taxon>Blastocladiomycota</taxon>
        <taxon>Blastocladiomycetes</taxon>
        <taxon>Blastocladiales</taxon>
        <taxon>Catenariaceae</taxon>
        <taxon>Catenaria</taxon>
    </lineage>
</organism>
<reference evidence="2 3" key="1">
    <citation type="submission" date="2016-07" db="EMBL/GenBank/DDBJ databases">
        <title>Pervasive Adenine N6-methylation of Active Genes in Fungi.</title>
        <authorList>
            <consortium name="DOE Joint Genome Institute"/>
            <person name="Mondo S.J."/>
            <person name="Dannebaum R.O."/>
            <person name="Kuo R.C."/>
            <person name="Labutti K."/>
            <person name="Haridas S."/>
            <person name="Kuo A."/>
            <person name="Salamov A."/>
            <person name="Ahrendt S.R."/>
            <person name="Lipzen A."/>
            <person name="Sullivan W."/>
            <person name="Andreopoulos W.B."/>
            <person name="Clum A."/>
            <person name="Lindquist E."/>
            <person name="Daum C."/>
            <person name="Ramamoorthy G.K."/>
            <person name="Gryganskyi A."/>
            <person name="Culley D."/>
            <person name="Magnuson J.K."/>
            <person name="James T.Y."/>
            <person name="O'Malley M.A."/>
            <person name="Stajich J.E."/>
            <person name="Spatafora J.W."/>
            <person name="Visel A."/>
            <person name="Grigoriev I.V."/>
        </authorList>
    </citation>
    <scope>NUCLEOTIDE SEQUENCE [LARGE SCALE GENOMIC DNA]</scope>
    <source>
        <strain evidence="2 3">PL171</strain>
    </source>
</reference>
<feature type="region of interest" description="Disordered" evidence="1">
    <location>
        <begin position="1"/>
        <end position="25"/>
    </location>
</feature>
<sequence>MTAAPLSTSPPTQSSSTPSPSPTVQQQQVLPVTKAAFEAVQEQLFNALQPPLAQLMQGSLVAGLPAVLSAIRHVSSTRHDYPLERQLADYILFPLFHHLRSQDVRNLPQATQETVLELLWFVWQRIPTIPTLLQSDPGGKSHDVPLVYDSAAMQSLMIVASTALPRSPEDIAHCSVAVLLVILGHPSVPDPFSSLTPLAKDELVTDVKTRPDRALAISRSTGITSLSSLLSSRMGNLLFFQLVTNLFDLLASSKLLRLRQLALVAIHDLLLVVAQDPNVAGLALPSVMSKFTLLVCEPNPNSSLVTLALDIMSRLIPFALQKPNAVDDETDPSTEINGPDEPNEALAVWQKFASKSGLLSSASSSACSFDIPTRSFPLSSAEFSRDSHWFTTTAANVATTLIGMYSKLVPSTASPDVLVSACNLAHALTRYTSRHLAAAIPHLFTFAAACTLSEFTQVQSAASSVLDAVFSLPAHFQDIPSRALSHALDGLTTLASISDEDKVTRLRQLQGCLVAFKSSSVSSASASDLRTTFMTSMGKTIRAWQSLLVIDSETPLRSETDSRFRRWNFIAFHQLPVADAAWDAIGAWASTCGEAVVQGVLSKLIESVNREKDFDRKRPVEPVFVTKLSADPMADLRNQLLAARFAAHTDKPDQAQQEATQRTDRRRALYALYAAVLAANPTSAWLLQHATAVLDDPPIDPIPPALVLTGLEQSKLVSYTEFVRTHLAVILVHSTSMALPCKSRHKHTLIGHLSRSSSARRCLTCSTSTRPTSCTRCTWVSCTHTSSLGCRKCFWRLHAQRHKQKCHGRVAARARETRHGGAGAEFAERGHVA</sequence>
<evidence type="ECO:0000256" key="1">
    <source>
        <dbReference type="SAM" id="MobiDB-lite"/>
    </source>
</evidence>
<proteinExistence type="predicted"/>
<comment type="caution">
    <text evidence="2">The sequence shown here is derived from an EMBL/GenBank/DDBJ whole genome shotgun (WGS) entry which is preliminary data.</text>
</comment>
<dbReference type="InterPro" id="IPR016024">
    <property type="entry name" value="ARM-type_fold"/>
</dbReference>
<dbReference type="AlphaFoldDB" id="A0A1Y2HYM8"/>
<dbReference type="Proteomes" id="UP000193411">
    <property type="component" value="Unassembled WGS sequence"/>
</dbReference>
<accession>A0A1Y2HYM8</accession>
<name>A0A1Y2HYM8_9FUNG</name>
<dbReference type="SUPFAM" id="SSF48371">
    <property type="entry name" value="ARM repeat"/>
    <property type="match status" value="1"/>
</dbReference>
<evidence type="ECO:0000313" key="2">
    <source>
        <dbReference type="EMBL" id="ORZ38841.1"/>
    </source>
</evidence>
<gene>
    <name evidence="2" type="ORF">BCR44DRAFT_1282587</name>
</gene>
<protein>
    <submittedName>
        <fullName evidence="2">Uncharacterized protein</fullName>
    </submittedName>
</protein>